<protein>
    <submittedName>
        <fullName evidence="1">Uncharacterized protein</fullName>
    </submittedName>
</protein>
<dbReference type="PATRIC" id="fig|512763.3.peg.1608"/>
<gene>
    <name evidence="1" type="ORF">DC20_07290</name>
</gene>
<proteinExistence type="predicted"/>
<dbReference type="Proteomes" id="UP000061382">
    <property type="component" value="Chromosome"/>
</dbReference>
<sequence length="60" mass="6606">MVQVCDLDLPWLQFATAVRRKPQTTLADTPPLKGAGAKGGVYTCRFIEACRVIVFNLDLP</sequence>
<accession>A0A0P0C1M7</accession>
<dbReference type="KEGG" id="rti:DC20_07290"/>
<keyword evidence="2" id="KW-1185">Reference proteome</keyword>
<dbReference type="EMBL" id="CP012643">
    <property type="protein sequence ID" value="ALI98812.1"/>
    <property type="molecule type" value="Genomic_DNA"/>
</dbReference>
<reference evidence="1 2" key="1">
    <citation type="submission" date="2015-08" db="EMBL/GenBank/DDBJ databases">
        <title>Complete genome sequence of Rufibacter tibetensis strain 1351t, a radiation-resistant bacterium from tibet plateau.</title>
        <authorList>
            <person name="Dai J."/>
        </authorList>
    </citation>
    <scope>NUCLEOTIDE SEQUENCE [LARGE SCALE GENOMIC DNA]</scope>
    <source>
        <strain evidence="1 2">1351</strain>
    </source>
</reference>
<evidence type="ECO:0000313" key="1">
    <source>
        <dbReference type="EMBL" id="ALI98812.1"/>
    </source>
</evidence>
<organism evidence="1 2">
    <name type="scientific">Rufibacter tibetensis</name>
    <dbReference type="NCBI Taxonomy" id="512763"/>
    <lineage>
        <taxon>Bacteria</taxon>
        <taxon>Pseudomonadati</taxon>
        <taxon>Bacteroidota</taxon>
        <taxon>Cytophagia</taxon>
        <taxon>Cytophagales</taxon>
        <taxon>Hymenobacteraceae</taxon>
        <taxon>Rufibacter</taxon>
    </lineage>
</organism>
<name>A0A0P0C1M7_9BACT</name>
<evidence type="ECO:0000313" key="2">
    <source>
        <dbReference type="Proteomes" id="UP000061382"/>
    </source>
</evidence>
<dbReference type="AlphaFoldDB" id="A0A0P0C1M7"/>